<protein>
    <submittedName>
        <fullName evidence="5">Transcriptional regulator</fullName>
    </submittedName>
</protein>
<dbReference type="InterPro" id="IPR051011">
    <property type="entry name" value="Metal_resp_trans_reg"/>
</dbReference>
<proteinExistence type="predicted"/>
<evidence type="ECO:0000256" key="1">
    <source>
        <dbReference type="ARBA" id="ARBA00023015"/>
    </source>
</evidence>
<evidence type="ECO:0000256" key="3">
    <source>
        <dbReference type="ARBA" id="ARBA00023163"/>
    </source>
</evidence>
<dbReference type="PANTHER" id="PTHR43132">
    <property type="entry name" value="ARSENICAL RESISTANCE OPERON REPRESSOR ARSR-RELATED"/>
    <property type="match status" value="1"/>
</dbReference>
<dbReference type="GO" id="GO:0003700">
    <property type="term" value="F:DNA-binding transcription factor activity"/>
    <property type="evidence" value="ECO:0007669"/>
    <property type="project" value="InterPro"/>
</dbReference>
<evidence type="ECO:0000313" key="5">
    <source>
        <dbReference type="EMBL" id="GEM44577.1"/>
    </source>
</evidence>
<dbReference type="InterPro" id="IPR001845">
    <property type="entry name" value="HTH_ArsR_DNA-bd_dom"/>
</dbReference>
<dbReference type="Gene3D" id="1.10.10.10">
    <property type="entry name" value="Winged helix-like DNA-binding domain superfamily/Winged helix DNA-binding domain"/>
    <property type="match status" value="1"/>
</dbReference>
<accession>A0A511MWM8</accession>
<keyword evidence="6" id="KW-1185">Reference proteome</keyword>
<dbReference type="SUPFAM" id="SSF46785">
    <property type="entry name" value="Winged helix' DNA-binding domain"/>
    <property type="match status" value="1"/>
</dbReference>
<dbReference type="SMART" id="SM00418">
    <property type="entry name" value="HTH_ARSR"/>
    <property type="match status" value="1"/>
</dbReference>
<dbReference type="InterPro" id="IPR036390">
    <property type="entry name" value="WH_DNA-bd_sf"/>
</dbReference>
<keyword evidence="1" id="KW-0805">Transcription regulation</keyword>
<dbReference type="InterPro" id="IPR011991">
    <property type="entry name" value="ArsR-like_HTH"/>
</dbReference>
<dbReference type="InterPro" id="IPR018334">
    <property type="entry name" value="ArsR_HTH"/>
</dbReference>
<dbReference type="PANTHER" id="PTHR43132:SF6">
    <property type="entry name" value="HTH-TYPE TRANSCRIPTIONAL REPRESSOR CZRA"/>
    <property type="match status" value="1"/>
</dbReference>
<dbReference type="Pfam" id="PF01022">
    <property type="entry name" value="HTH_5"/>
    <property type="match status" value="1"/>
</dbReference>
<keyword evidence="3" id="KW-0804">Transcription</keyword>
<dbReference type="GO" id="GO:0003677">
    <property type="term" value="F:DNA binding"/>
    <property type="evidence" value="ECO:0007669"/>
    <property type="project" value="UniProtKB-KW"/>
</dbReference>
<gene>
    <name evidence="5" type="ORF">DC3_02120</name>
</gene>
<dbReference type="PROSITE" id="PS50987">
    <property type="entry name" value="HTH_ARSR_2"/>
    <property type="match status" value="1"/>
</dbReference>
<name>A0A511MWM8_DEIC1</name>
<evidence type="ECO:0000256" key="2">
    <source>
        <dbReference type="ARBA" id="ARBA00023125"/>
    </source>
</evidence>
<dbReference type="PROSITE" id="PS00846">
    <property type="entry name" value="HTH_ARSR_1"/>
    <property type="match status" value="1"/>
</dbReference>
<dbReference type="InterPro" id="IPR036388">
    <property type="entry name" value="WH-like_DNA-bd_sf"/>
</dbReference>
<reference evidence="5 6" key="1">
    <citation type="submission" date="2019-07" db="EMBL/GenBank/DDBJ databases">
        <title>Whole genome shotgun sequence of Deinococcus cellulosilyticus NBRC 106333.</title>
        <authorList>
            <person name="Hosoyama A."/>
            <person name="Uohara A."/>
            <person name="Ohji S."/>
            <person name="Ichikawa N."/>
        </authorList>
    </citation>
    <scope>NUCLEOTIDE SEQUENCE [LARGE SCALE GENOMIC DNA]</scope>
    <source>
        <strain evidence="5 6">NBRC 106333</strain>
    </source>
</reference>
<dbReference type="EMBL" id="BJXB01000001">
    <property type="protein sequence ID" value="GEM44577.1"/>
    <property type="molecule type" value="Genomic_DNA"/>
</dbReference>
<dbReference type="Proteomes" id="UP000321306">
    <property type="component" value="Unassembled WGS sequence"/>
</dbReference>
<dbReference type="NCBIfam" id="NF033788">
    <property type="entry name" value="HTH_metalloreg"/>
    <property type="match status" value="1"/>
</dbReference>
<comment type="caution">
    <text evidence="5">The sequence shown here is derived from an EMBL/GenBank/DDBJ whole genome shotgun (WGS) entry which is preliminary data.</text>
</comment>
<organism evidence="5 6">
    <name type="scientific">Deinococcus cellulosilyticus (strain DSM 18568 / NBRC 106333 / KACC 11606 / 5516J-15)</name>
    <dbReference type="NCBI Taxonomy" id="1223518"/>
    <lineage>
        <taxon>Bacteria</taxon>
        <taxon>Thermotogati</taxon>
        <taxon>Deinococcota</taxon>
        <taxon>Deinococci</taxon>
        <taxon>Deinococcales</taxon>
        <taxon>Deinococcaceae</taxon>
        <taxon>Deinococcus</taxon>
    </lineage>
</organism>
<evidence type="ECO:0000259" key="4">
    <source>
        <dbReference type="PROSITE" id="PS50987"/>
    </source>
</evidence>
<dbReference type="OrthoDB" id="9794330at2"/>
<dbReference type="AlphaFoldDB" id="A0A511MWM8"/>
<sequence length="120" mass="13131">MTVPAQEDVCETSCVHPDAVQVARAALPQESSLEAAIVLLKAVADPTRLKILSALSSTELCVCDLAQVVGISESNASHQLRLLRTARLVRYRKEGRVAYYQLADHHVRELLSSALEHAQE</sequence>
<dbReference type="PRINTS" id="PR00778">
    <property type="entry name" value="HTHARSR"/>
</dbReference>
<dbReference type="CDD" id="cd00090">
    <property type="entry name" value="HTH_ARSR"/>
    <property type="match status" value="1"/>
</dbReference>
<keyword evidence="2" id="KW-0238">DNA-binding</keyword>
<feature type="domain" description="HTH arsR-type" evidence="4">
    <location>
        <begin position="28"/>
        <end position="120"/>
    </location>
</feature>
<evidence type="ECO:0000313" key="6">
    <source>
        <dbReference type="Proteomes" id="UP000321306"/>
    </source>
</evidence>
<dbReference type="RefSeq" id="WP_146881729.1">
    <property type="nucleotide sequence ID" value="NZ_BJXB01000001.1"/>
</dbReference>